<dbReference type="InterPro" id="IPR016024">
    <property type="entry name" value="ARM-type_fold"/>
</dbReference>
<comment type="similarity">
    <text evidence="2">Belongs to the synembryn family.</text>
</comment>
<dbReference type="Ensembl" id="ENSCINT00000035331.1">
    <property type="protein sequence ID" value="ENSCINP00000034777.1"/>
    <property type="gene ID" value="ENSCING00000021920.1"/>
</dbReference>
<dbReference type="RefSeq" id="XP_002121749.1">
    <property type="nucleotide sequence ID" value="XM_002121713.5"/>
</dbReference>
<reference evidence="7" key="1">
    <citation type="journal article" date="2002" name="Science">
        <title>The draft genome of Ciona intestinalis: insights into chordate and vertebrate origins.</title>
        <authorList>
            <person name="Dehal P."/>
            <person name="Satou Y."/>
            <person name="Campbell R.K."/>
            <person name="Chapman J."/>
            <person name="Degnan B."/>
            <person name="De Tomaso A."/>
            <person name="Davidson B."/>
            <person name="Di Gregorio A."/>
            <person name="Gelpke M."/>
            <person name="Goodstein D.M."/>
            <person name="Harafuji N."/>
            <person name="Hastings K.E."/>
            <person name="Ho I."/>
            <person name="Hotta K."/>
            <person name="Huang W."/>
            <person name="Kawashima T."/>
            <person name="Lemaire P."/>
            <person name="Martinez D."/>
            <person name="Meinertzhagen I.A."/>
            <person name="Necula S."/>
            <person name="Nonaka M."/>
            <person name="Putnam N."/>
            <person name="Rash S."/>
            <person name="Saiga H."/>
            <person name="Satake M."/>
            <person name="Terry A."/>
            <person name="Yamada L."/>
            <person name="Wang H.G."/>
            <person name="Awazu S."/>
            <person name="Azumi K."/>
            <person name="Boore J."/>
            <person name="Branno M."/>
            <person name="Chin-Bow S."/>
            <person name="DeSantis R."/>
            <person name="Doyle S."/>
            <person name="Francino P."/>
            <person name="Keys D.N."/>
            <person name="Haga S."/>
            <person name="Hayashi H."/>
            <person name="Hino K."/>
            <person name="Imai K.S."/>
            <person name="Inaba K."/>
            <person name="Kano S."/>
            <person name="Kobayashi K."/>
            <person name="Kobayashi M."/>
            <person name="Lee B.I."/>
            <person name="Makabe K.W."/>
            <person name="Manohar C."/>
            <person name="Matassi G."/>
            <person name="Medina M."/>
            <person name="Mochizuki Y."/>
            <person name="Mount S."/>
            <person name="Morishita T."/>
            <person name="Miura S."/>
            <person name="Nakayama A."/>
            <person name="Nishizaka S."/>
            <person name="Nomoto H."/>
            <person name="Ohta F."/>
            <person name="Oishi K."/>
            <person name="Rigoutsos I."/>
            <person name="Sano M."/>
            <person name="Sasaki A."/>
            <person name="Sasakura Y."/>
            <person name="Shoguchi E."/>
            <person name="Shin-i T."/>
            <person name="Spagnuolo A."/>
            <person name="Stainier D."/>
            <person name="Suzuki M.M."/>
            <person name="Tassy O."/>
            <person name="Takatori N."/>
            <person name="Tokuoka M."/>
            <person name="Yagi K."/>
            <person name="Yoshizaki F."/>
            <person name="Wada S."/>
            <person name="Zhang C."/>
            <person name="Hyatt P.D."/>
            <person name="Larimer F."/>
            <person name="Detter C."/>
            <person name="Doggett N."/>
            <person name="Glavina T."/>
            <person name="Hawkins T."/>
            <person name="Richardson P."/>
            <person name="Lucas S."/>
            <person name="Kohara Y."/>
            <person name="Levine M."/>
            <person name="Satoh N."/>
            <person name="Rokhsar D.S."/>
        </authorList>
    </citation>
    <scope>NUCLEOTIDE SEQUENCE [LARGE SCALE GENOMIC DNA]</scope>
</reference>
<dbReference type="EMBL" id="EAAA01000386">
    <property type="status" value="NOT_ANNOTATED_CDS"/>
    <property type="molecule type" value="Genomic_DNA"/>
</dbReference>
<dbReference type="GeneID" id="100180936"/>
<dbReference type="PANTHER" id="PTHR12425:SF5">
    <property type="entry name" value="SYNEMBRYN"/>
    <property type="match status" value="1"/>
</dbReference>
<reference evidence="6" key="3">
    <citation type="submission" date="2025-08" db="UniProtKB">
        <authorList>
            <consortium name="Ensembl"/>
        </authorList>
    </citation>
    <scope>IDENTIFICATION</scope>
</reference>
<evidence type="ECO:0000313" key="6">
    <source>
        <dbReference type="Ensembl" id="ENSCINP00000034777.1"/>
    </source>
</evidence>
<dbReference type="OrthoDB" id="5585685at2759"/>
<dbReference type="PANTHER" id="PTHR12425">
    <property type="entry name" value="SYNEMBRYN"/>
    <property type="match status" value="1"/>
</dbReference>
<dbReference type="InterPro" id="IPR008376">
    <property type="entry name" value="Chaperone_Ric-8_A/B"/>
</dbReference>
<dbReference type="SUPFAM" id="SSF48371">
    <property type="entry name" value="ARM repeat"/>
    <property type="match status" value="1"/>
</dbReference>
<keyword evidence="5" id="KW-0143">Chaperone</keyword>
<dbReference type="Proteomes" id="UP000008144">
    <property type="component" value="Chromosome 1"/>
</dbReference>
<dbReference type="GO" id="GO:0001965">
    <property type="term" value="F:G-protein alpha-subunit binding"/>
    <property type="evidence" value="ECO:0000318"/>
    <property type="project" value="GO_Central"/>
</dbReference>
<dbReference type="KEGG" id="cin:100180936"/>
<accession>H2XYP3</accession>
<dbReference type="HOGENOM" id="CLU_018602_1_0_1"/>
<dbReference type="PRINTS" id="PR01802">
    <property type="entry name" value="SYNEMBRYN"/>
</dbReference>
<dbReference type="GO" id="GO:0005938">
    <property type="term" value="C:cell cortex"/>
    <property type="evidence" value="ECO:0007669"/>
    <property type="project" value="UniProtKB-SubCell"/>
</dbReference>
<dbReference type="GeneTree" id="ENSGT00390000014700"/>
<keyword evidence="7" id="KW-1185">Reference proteome</keyword>
<dbReference type="GO" id="GO:0005737">
    <property type="term" value="C:cytoplasm"/>
    <property type="evidence" value="ECO:0000318"/>
    <property type="project" value="GO_Central"/>
</dbReference>
<dbReference type="AlphaFoldDB" id="H2XYP3"/>
<keyword evidence="3" id="KW-0963">Cytoplasm</keyword>
<sequence length="540" mass="60789">MESLEIDEQSVVDALSLDDEEKIRVALSLYNQNNKEKFALTSNNTAKRQVLAKRMLRKLLPSSEPKYLSEALSVLLFLSRDRELVSKCLASADFTKYLLKHSKLNGAPIATDTDGDVELNLKIELLACKCLCNVLFITNDANDTFTDHQFLKSVTEKIVEHQSRPDEHTVITLRLVFLITALSAKGRNLFIENHNARTVLVQFLEYKINQVNDTDREGKVFTPKQVEVVDEILKVLFHLNVDLRKSSMYSTQEVSDLDLTLSLCRTVLLSTCEDEKRTESLHCHAGNAIYSVPPQQLKMKLLIGEKSEQVQEESLRKTERFAPIKSLLYILEHRVMNNIITVDVLQPLLALLSQLSRCSADVRKALKAEILPPRKDFHRRPEDGDALSNKLVKLCTHANVEVKNGIADFLFVLCKENVDRFVKYTGYGNAAGLLAARGLLAGGFGETEYSDCDSDSDTEEYKIASHQINPVTGHVQPPQNNPMEGMSDEQKEYLAVKLAQEISQLSRLNTIQPMCVGEDGQLVSLTQKVHETQITDEQSD</sequence>
<protein>
    <submittedName>
        <fullName evidence="6">Synembryn-A</fullName>
    </submittedName>
</protein>
<gene>
    <name evidence="6" type="primary">LOC100180936</name>
</gene>
<evidence type="ECO:0000256" key="5">
    <source>
        <dbReference type="ARBA" id="ARBA00023186"/>
    </source>
</evidence>
<proteinExistence type="inferred from homology"/>
<dbReference type="GO" id="GO:0005085">
    <property type="term" value="F:guanyl-nucleotide exchange factor activity"/>
    <property type="evidence" value="ECO:0000318"/>
    <property type="project" value="GO_Central"/>
</dbReference>
<dbReference type="STRING" id="7719.ENSCINP00000034777"/>
<reference evidence="6" key="2">
    <citation type="journal article" date="2008" name="Genome Biol.">
        <title>Improved genome assembly and evidence-based global gene model set for the chordate Ciona intestinalis: new insight into intron and operon populations.</title>
        <authorList>
            <person name="Satou Y."/>
            <person name="Mineta K."/>
            <person name="Ogasawara M."/>
            <person name="Sasakura Y."/>
            <person name="Shoguchi E."/>
            <person name="Ueno K."/>
            <person name="Yamada L."/>
            <person name="Matsumoto J."/>
            <person name="Wasserscheid J."/>
            <person name="Dewar K."/>
            <person name="Wiley G.B."/>
            <person name="Macmil S.L."/>
            <person name="Roe B.A."/>
            <person name="Zeller R.W."/>
            <person name="Hastings K.E."/>
            <person name="Lemaire P."/>
            <person name="Lindquist E."/>
            <person name="Endo T."/>
            <person name="Hotta K."/>
            <person name="Inaba K."/>
        </authorList>
    </citation>
    <scope>NUCLEOTIDE SEQUENCE [LARGE SCALE GENOMIC DNA]</scope>
    <source>
        <strain evidence="6">wild type</strain>
    </source>
</reference>
<evidence type="ECO:0000256" key="3">
    <source>
        <dbReference type="ARBA" id="ARBA00022490"/>
    </source>
</evidence>
<accession>A0A1W2W1T6</accession>
<dbReference type="GO" id="GO:0007186">
    <property type="term" value="P:G protein-coupled receptor signaling pathway"/>
    <property type="evidence" value="ECO:0000318"/>
    <property type="project" value="GO_Central"/>
</dbReference>
<evidence type="ECO:0000256" key="2">
    <source>
        <dbReference type="ARBA" id="ARBA00009049"/>
    </source>
</evidence>
<dbReference type="FunCoup" id="H2XYP3">
    <property type="interactions" value="363"/>
</dbReference>
<keyword evidence="4" id="KW-0344">Guanine-nucleotide releasing factor</keyword>
<dbReference type="InterPro" id="IPR019318">
    <property type="entry name" value="Gua_nucleotide_exch_fac_Ric8"/>
</dbReference>
<evidence type="ECO:0000256" key="4">
    <source>
        <dbReference type="ARBA" id="ARBA00022658"/>
    </source>
</evidence>
<dbReference type="OMA" id="IYLMEAI"/>
<evidence type="ECO:0000256" key="1">
    <source>
        <dbReference type="ARBA" id="ARBA00004544"/>
    </source>
</evidence>
<organism evidence="6 7">
    <name type="scientific">Ciona intestinalis</name>
    <name type="common">Transparent sea squirt</name>
    <name type="synonym">Ascidia intestinalis</name>
    <dbReference type="NCBI Taxonomy" id="7719"/>
    <lineage>
        <taxon>Eukaryota</taxon>
        <taxon>Metazoa</taxon>
        <taxon>Chordata</taxon>
        <taxon>Tunicata</taxon>
        <taxon>Ascidiacea</taxon>
        <taxon>Phlebobranchia</taxon>
        <taxon>Cionidae</taxon>
        <taxon>Ciona</taxon>
    </lineage>
</organism>
<dbReference type="Pfam" id="PF10165">
    <property type="entry name" value="Ric8"/>
    <property type="match status" value="1"/>
</dbReference>
<evidence type="ECO:0000313" key="7">
    <source>
        <dbReference type="Proteomes" id="UP000008144"/>
    </source>
</evidence>
<name>H2XYP3_CIOIN</name>
<comment type="subcellular location">
    <subcellularLocation>
        <location evidence="1">Cytoplasm</location>
        <location evidence="1">Cell cortex</location>
    </subcellularLocation>
</comment>
<dbReference type="InParanoid" id="H2XYP3"/>
<reference evidence="6" key="4">
    <citation type="submission" date="2025-09" db="UniProtKB">
        <authorList>
            <consortium name="Ensembl"/>
        </authorList>
    </citation>
    <scope>IDENTIFICATION</scope>
</reference>